<keyword evidence="2" id="KW-1185">Reference proteome</keyword>
<gene>
    <name evidence="1" type="ORF">BJ138DRAFT_1114069</name>
</gene>
<comment type="caution">
    <text evidence="1">The sequence shown here is derived from an EMBL/GenBank/DDBJ whole genome shotgun (WGS) entry which is preliminary data.</text>
</comment>
<protein>
    <submittedName>
        <fullName evidence="1">Ribonuclease H2, subunit C</fullName>
    </submittedName>
</protein>
<name>A0ACB8ACR4_9AGAM</name>
<dbReference type="Proteomes" id="UP000790377">
    <property type="component" value="Unassembled WGS sequence"/>
</dbReference>
<organism evidence="1 2">
    <name type="scientific">Hygrophoropsis aurantiaca</name>
    <dbReference type="NCBI Taxonomy" id="72124"/>
    <lineage>
        <taxon>Eukaryota</taxon>
        <taxon>Fungi</taxon>
        <taxon>Dikarya</taxon>
        <taxon>Basidiomycota</taxon>
        <taxon>Agaricomycotina</taxon>
        <taxon>Agaricomycetes</taxon>
        <taxon>Agaricomycetidae</taxon>
        <taxon>Boletales</taxon>
        <taxon>Coniophorineae</taxon>
        <taxon>Hygrophoropsidaceae</taxon>
        <taxon>Hygrophoropsis</taxon>
    </lineage>
</organism>
<reference evidence="1" key="1">
    <citation type="journal article" date="2021" name="New Phytol.">
        <title>Evolutionary innovations through gain and loss of genes in the ectomycorrhizal Boletales.</title>
        <authorList>
            <person name="Wu G."/>
            <person name="Miyauchi S."/>
            <person name="Morin E."/>
            <person name="Kuo A."/>
            <person name="Drula E."/>
            <person name="Varga T."/>
            <person name="Kohler A."/>
            <person name="Feng B."/>
            <person name="Cao Y."/>
            <person name="Lipzen A."/>
            <person name="Daum C."/>
            <person name="Hundley H."/>
            <person name="Pangilinan J."/>
            <person name="Johnson J."/>
            <person name="Barry K."/>
            <person name="LaButti K."/>
            <person name="Ng V."/>
            <person name="Ahrendt S."/>
            <person name="Min B."/>
            <person name="Choi I.G."/>
            <person name="Park H."/>
            <person name="Plett J.M."/>
            <person name="Magnuson J."/>
            <person name="Spatafora J.W."/>
            <person name="Nagy L.G."/>
            <person name="Henrissat B."/>
            <person name="Grigoriev I.V."/>
            <person name="Yang Z.L."/>
            <person name="Xu J."/>
            <person name="Martin F.M."/>
        </authorList>
    </citation>
    <scope>NUCLEOTIDE SEQUENCE</scope>
    <source>
        <strain evidence="1">ATCC 28755</strain>
    </source>
</reference>
<accession>A0ACB8ACR4</accession>
<sequence length="307" mass="33135">MEIASFDTTQPRECSPNLMPFHISYSGPAPISRYFRVRPAPASLAFGTNGPSTSTSTIIEDDSNRAVEAKKSHVDVTLSTKTTQEVPPLASEESQESLASIETTMIVDEATIPTAGNSSGSISTLVDHSIDAQVPEKDSKGGRTQGFVATFRGREVRGQAVELPKGYGGIVLQAPKFGTGKSVGGGKEWDDDKKKESRSLRKPKSKPKSKGRSARNSAKVIDVDDEGDEAMEGNADSDNNGDLKEADGSFLETDIRTLKPTSIFSSFVLWTPDIPVDDGKDEYLRSLTEWTRLAVEIHSCEDEESGT</sequence>
<dbReference type="EMBL" id="MU267712">
    <property type="protein sequence ID" value="KAH7910468.1"/>
    <property type="molecule type" value="Genomic_DNA"/>
</dbReference>
<proteinExistence type="predicted"/>
<evidence type="ECO:0000313" key="1">
    <source>
        <dbReference type="EMBL" id="KAH7910468.1"/>
    </source>
</evidence>
<evidence type="ECO:0000313" key="2">
    <source>
        <dbReference type="Proteomes" id="UP000790377"/>
    </source>
</evidence>